<name>A0AAV5S8E4_9BILA</name>
<feature type="compositionally biased region" description="Basic and acidic residues" evidence="1">
    <location>
        <begin position="370"/>
        <end position="384"/>
    </location>
</feature>
<feature type="compositionally biased region" description="Basic and acidic residues" evidence="1">
    <location>
        <begin position="432"/>
        <end position="456"/>
    </location>
</feature>
<evidence type="ECO:0000313" key="3">
    <source>
        <dbReference type="EMBL" id="GMS78407.1"/>
    </source>
</evidence>
<dbReference type="AlphaFoldDB" id="A0AAV5S8E4"/>
<reference evidence="3" key="1">
    <citation type="submission" date="2023-10" db="EMBL/GenBank/DDBJ databases">
        <title>Genome assembly of Pristionchus species.</title>
        <authorList>
            <person name="Yoshida K."/>
            <person name="Sommer R.J."/>
        </authorList>
    </citation>
    <scope>NUCLEOTIDE SEQUENCE</scope>
    <source>
        <strain evidence="3">RS0144</strain>
    </source>
</reference>
<feature type="compositionally biased region" description="Low complexity" evidence="1">
    <location>
        <begin position="203"/>
        <end position="215"/>
    </location>
</feature>
<keyword evidence="2" id="KW-0472">Membrane</keyword>
<protein>
    <submittedName>
        <fullName evidence="3">Uncharacterized protein</fullName>
    </submittedName>
</protein>
<comment type="caution">
    <text evidence="3">The sequence shown here is derived from an EMBL/GenBank/DDBJ whole genome shotgun (WGS) entry which is preliminary data.</text>
</comment>
<keyword evidence="4" id="KW-1185">Reference proteome</keyword>
<feature type="non-terminal residue" evidence="3">
    <location>
        <position position="1"/>
    </location>
</feature>
<accession>A0AAV5S8E4</accession>
<gene>
    <name evidence="3" type="ORF">PENTCL1PPCAC_582</name>
</gene>
<feature type="compositionally biased region" description="Basic and acidic residues" evidence="1">
    <location>
        <begin position="321"/>
        <end position="330"/>
    </location>
</feature>
<evidence type="ECO:0000256" key="1">
    <source>
        <dbReference type="SAM" id="MobiDB-lite"/>
    </source>
</evidence>
<feature type="compositionally biased region" description="Low complexity" evidence="1">
    <location>
        <begin position="408"/>
        <end position="417"/>
    </location>
</feature>
<feature type="compositionally biased region" description="Acidic residues" evidence="1">
    <location>
        <begin position="216"/>
        <end position="225"/>
    </location>
</feature>
<feature type="compositionally biased region" description="Low complexity" evidence="1">
    <location>
        <begin position="144"/>
        <end position="195"/>
    </location>
</feature>
<dbReference type="EMBL" id="BTSX01000001">
    <property type="protein sequence ID" value="GMS78407.1"/>
    <property type="molecule type" value="Genomic_DNA"/>
</dbReference>
<feature type="compositionally biased region" description="Basic residues" evidence="1">
    <location>
        <begin position="457"/>
        <end position="466"/>
    </location>
</feature>
<evidence type="ECO:0000313" key="4">
    <source>
        <dbReference type="Proteomes" id="UP001432027"/>
    </source>
</evidence>
<feature type="transmembrane region" description="Helical" evidence="2">
    <location>
        <begin position="56"/>
        <end position="78"/>
    </location>
</feature>
<evidence type="ECO:0000256" key="2">
    <source>
        <dbReference type="SAM" id="Phobius"/>
    </source>
</evidence>
<dbReference type="Proteomes" id="UP001432027">
    <property type="component" value="Unassembled WGS sequence"/>
</dbReference>
<keyword evidence="2" id="KW-1133">Transmembrane helix</keyword>
<feature type="compositionally biased region" description="Basic and acidic residues" evidence="1">
    <location>
        <begin position="353"/>
        <end position="364"/>
    </location>
</feature>
<feature type="compositionally biased region" description="Basic and acidic residues" evidence="1">
    <location>
        <begin position="284"/>
        <end position="300"/>
    </location>
</feature>
<feature type="region of interest" description="Disordered" evidence="1">
    <location>
        <begin position="126"/>
        <end position="475"/>
    </location>
</feature>
<proteinExistence type="predicted"/>
<feature type="compositionally biased region" description="Basic and acidic residues" evidence="1">
    <location>
        <begin position="337"/>
        <end position="346"/>
    </location>
</feature>
<organism evidence="3 4">
    <name type="scientific">Pristionchus entomophagus</name>
    <dbReference type="NCBI Taxonomy" id="358040"/>
    <lineage>
        <taxon>Eukaryota</taxon>
        <taxon>Metazoa</taxon>
        <taxon>Ecdysozoa</taxon>
        <taxon>Nematoda</taxon>
        <taxon>Chromadorea</taxon>
        <taxon>Rhabditida</taxon>
        <taxon>Rhabditina</taxon>
        <taxon>Diplogasteromorpha</taxon>
        <taxon>Diplogasteroidea</taxon>
        <taxon>Neodiplogasteridae</taxon>
        <taxon>Pristionchus</taxon>
    </lineage>
</organism>
<sequence>LGRSSARRGLAPALKKEHDLLKVILITAYRGVAYEDVMNKYSSLADSYLAPSLAKVAFPVVAYFAFHLYLLYICNLAIFKQVYEKTVIGGYAAAWVGRLADQYNAWQDSRLPCIIPPPIRVQINEESKLQPMSPTAPGTDRTAEAAAAAAAEAGGKGAAPRSSPNSSPRTSNSATSVDSSSAQSTDSASSTALSSDQERGGASSSLSSLSTTTSSENEEEEDDEKDAVPFPFSADPPPRSSPRASLESSDESRASSSSSDLAVSTPDFATPPQSPITVVKRAPKRDDDVSEKTGEKEDNVGIRSDPADSLQMPPAPLPAHLPEKMKETKKDKKGKKPAKDAAAKGESEEDEMTGQKEGDDSERAAKRRLEKMEKRLKKERESLRVIRAKKKKALETGSLRKINEDKSSGSSTSSGSSNKRKTDKNQFAKKVAKADSIRQRRESNNSKRDKKRESDRKKNKGSKRDKKAGETKKDK</sequence>
<keyword evidence="2" id="KW-0812">Transmembrane</keyword>